<dbReference type="RefSeq" id="WP_072772126.1">
    <property type="nucleotide sequence ID" value="NZ_FRDN01000005.1"/>
</dbReference>
<dbReference type="EMBL" id="FRDN01000005">
    <property type="protein sequence ID" value="SHN66226.1"/>
    <property type="molecule type" value="Genomic_DNA"/>
</dbReference>
<evidence type="ECO:0000313" key="2">
    <source>
        <dbReference type="Proteomes" id="UP000184010"/>
    </source>
</evidence>
<keyword evidence="2" id="KW-1185">Reference proteome</keyword>
<accession>A0A1M7T688</accession>
<protein>
    <submittedName>
        <fullName evidence="1">Uncharacterized protein</fullName>
    </submittedName>
</protein>
<proteinExistence type="predicted"/>
<name>A0A1M7T688_9FIRM</name>
<dbReference type="Proteomes" id="UP000184010">
    <property type="component" value="Unassembled WGS sequence"/>
</dbReference>
<gene>
    <name evidence="1" type="ORF">SAMN02745215_01636</name>
</gene>
<dbReference type="STRING" id="1121395.SAMN02745215_01636"/>
<organism evidence="1 2">
    <name type="scientific">Desulfitobacterium chlororespirans DSM 11544</name>
    <dbReference type="NCBI Taxonomy" id="1121395"/>
    <lineage>
        <taxon>Bacteria</taxon>
        <taxon>Bacillati</taxon>
        <taxon>Bacillota</taxon>
        <taxon>Clostridia</taxon>
        <taxon>Eubacteriales</taxon>
        <taxon>Desulfitobacteriaceae</taxon>
        <taxon>Desulfitobacterium</taxon>
    </lineage>
</organism>
<evidence type="ECO:0000313" key="1">
    <source>
        <dbReference type="EMBL" id="SHN66226.1"/>
    </source>
</evidence>
<sequence length="67" mass="7663">MQYATFKAHCPFEIGDKIRDEKSGDSYTITDIACTHFVKTNRVEFQYELNDSGRYVGIAVPANWISI</sequence>
<dbReference type="AlphaFoldDB" id="A0A1M7T688"/>
<reference evidence="2" key="1">
    <citation type="submission" date="2016-12" db="EMBL/GenBank/DDBJ databases">
        <authorList>
            <person name="Varghese N."/>
            <person name="Submissions S."/>
        </authorList>
    </citation>
    <scope>NUCLEOTIDE SEQUENCE [LARGE SCALE GENOMIC DNA]</scope>
    <source>
        <strain evidence="2">DSM 11544</strain>
    </source>
</reference>